<dbReference type="Proteomes" id="UP000241818">
    <property type="component" value="Unassembled WGS sequence"/>
</dbReference>
<feature type="region of interest" description="Disordered" evidence="1">
    <location>
        <begin position="590"/>
        <end position="628"/>
    </location>
</feature>
<dbReference type="FunCoup" id="A0A2T3AY05">
    <property type="interactions" value="48"/>
</dbReference>
<dbReference type="PROSITE" id="PS50172">
    <property type="entry name" value="BRCT"/>
    <property type="match status" value="5"/>
</dbReference>
<dbReference type="AlphaFoldDB" id="A0A2T3AY05"/>
<sequence>MADDRGSPCFEHCIFAIVSSKDLPASRVVEIQQTIEDHAGQVIDIAGDGTLNFDDITHIISTTSDFPQYSAAREHMIAVITPAWIAASLLRNKQAPIRPYTPDPKLFFNQVNVTCADIPTGDKDAIIGAVLAMGGMESSSLTKTTTHICALTMDHPKCQQAIERNLKAKIVLPHWFDDCLKLGKRIDEGPYQLPNPEIFRLNPEDAVPIPATTHIRGATSPHPDTFPIPTDFSSPRQLDVFKDKTIMISADLGIGSRLRKIIEDLIVDGGGQITNSVHNADIYVCHWRSGRDYKFASRAGIDVGNLSWLYHLITHNEWTSPLRRLLHYPLPEDGIPGFKDYRITLSNYGGEARIYLENLVIAAGAEFTKSMKQDNTHLITARKSSEKCTAAEEWNIEMVNHLWIEESYAKCQVQKLTDPRYTHFPPRTNLGEIIGQTQLDADVLKSIYFPEDPTPSPNDPKPVRRPVMHEKDRNTSSLRKSSEHSATSDQDDKDTKDAKEGLEPKPKTAARPKPKPKSAASLDQLSTPVANRRISAGKENATPSSTSSRSAKDKALSKLHGLAPDIALYEKEKKRKGHIWGGERAANKIDREKRSLERSSSPAAKHDIDEDDYSDEDVRTPKRAKTGSSLPPVSIRLLITGYKGWLGNITKEDTEKKKLRELGILVVQDPATCTHLAAPKMVRTQKFLCALATGPTIVSSEFIDACIRDGEVPNVKDFLLKDQENEKKFKLKLQDVISRAKANKRSLLRRVPIYCTAEIPNGPETYKAIVESNGGIFSVYRARGGSTIKPTNPEDDEGPPEPVYLLTGLRPEERRLWPKFNEMAKAGNMIPRIVVHEWLLDVAMSQQLKWSEQYLAQNES</sequence>
<dbReference type="CDD" id="cd18436">
    <property type="entry name" value="BRCT_BRC1_like_rpt2"/>
    <property type="match status" value="1"/>
</dbReference>
<gene>
    <name evidence="3" type="ORF">M430DRAFT_59631</name>
</gene>
<dbReference type="CDD" id="cd18438">
    <property type="entry name" value="BRCT_BRC1_like_rpt4"/>
    <property type="match status" value="1"/>
</dbReference>
<dbReference type="CDD" id="cd17743">
    <property type="entry name" value="BRCT_BRC1_like_rpt5"/>
    <property type="match status" value="1"/>
</dbReference>
<feature type="domain" description="BRCT" evidence="2">
    <location>
        <begin position="102"/>
        <end position="193"/>
    </location>
</feature>
<reference evidence="3 4" key="1">
    <citation type="journal article" date="2018" name="New Phytol.">
        <title>Comparative genomics and transcriptomics depict ericoid mycorrhizal fungi as versatile saprotrophs and plant mutualists.</title>
        <authorList>
            <person name="Martino E."/>
            <person name="Morin E."/>
            <person name="Grelet G.A."/>
            <person name="Kuo A."/>
            <person name="Kohler A."/>
            <person name="Daghino S."/>
            <person name="Barry K.W."/>
            <person name="Cichocki N."/>
            <person name="Clum A."/>
            <person name="Dockter R.B."/>
            <person name="Hainaut M."/>
            <person name="Kuo R.C."/>
            <person name="LaButti K."/>
            <person name="Lindahl B.D."/>
            <person name="Lindquist E.A."/>
            <person name="Lipzen A."/>
            <person name="Khouja H.R."/>
            <person name="Magnuson J."/>
            <person name="Murat C."/>
            <person name="Ohm R.A."/>
            <person name="Singer S.W."/>
            <person name="Spatafora J.W."/>
            <person name="Wang M."/>
            <person name="Veneault-Fourrey C."/>
            <person name="Henrissat B."/>
            <person name="Grigoriev I.V."/>
            <person name="Martin F.M."/>
            <person name="Perotto S."/>
        </authorList>
    </citation>
    <scope>NUCLEOTIDE SEQUENCE [LARGE SCALE GENOMIC DNA]</scope>
    <source>
        <strain evidence="3 4">ATCC 22711</strain>
    </source>
</reference>
<feature type="domain" description="BRCT" evidence="2">
    <location>
        <begin position="338"/>
        <end position="410"/>
    </location>
</feature>
<dbReference type="STRING" id="857342.A0A2T3AY05"/>
<evidence type="ECO:0000256" key="1">
    <source>
        <dbReference type="SAM" id="MobiDB-lite"/>
    </source>
</evidence>
<feature type="region of interest" description="Disordered" evidence="1">
    <location>
        <begin position="448"/>
        <end position="556"/>
    </location>
</feature>
<keyword evidence="4" id="KW-1185">Reference proteome</keyword>
<dbReference type="PANTHER" id="PTHR47667">
    <property type="entry name" value="REGULATOR OF TY1 TRANSPOSITION PROTEIN 107"/>
    <property type="match status" value="1"/>
</dbReference>
<dbReference type="RefSeq" id="XP_024719555.1">
    <property type="nucleotide sequence ID" value="XM_024868813.1"/>
</dbReference>
<dbReference type="PANTHER" id="PTHR47667:SF1">
    <property type="entry name" value="REGULATOR OF TY1 TRANSPOSITION PROTEIN 107"/>
    <property type="match status" value="1"/>
</dbReference>
<dbReference type="FunFam" id="3.40.50.10190:FF:000048">
    <property type="entry name" value="DNA repair protein Rtt107"/>
    <property type="match status" value="1"/>
</dbReference>
<dbReference type="GO" id="GO:1990683">
    <property type="term" value="P:DNA double-strand break attachment to nuclear envelope"/>
    <property type="evidence" value="ECO:0007669"/>
    <property type="project" value="TreeGrafter"/>
</dbReference>
<dbReference type="InterPro" id="IPR036420">
    <property type="entry name" value="BRCT_dom_sf"/>
</dbReference>
<dbReference type="GO" id="GO:0006302">
    <property type="term" value="P:double-strand break repair"/>
    <property type="evidence" value="ECO:0007669"/>
    <property type="project" value="TreeGrafter"/>
</dbReference>
<feature type="domain" description="BRCT" evidence="2">
    <location>
        <begin position="634"/>
        <end position="720"/>
    </location>
</feature>
<evidence type="ECO:0000259" key="2">
    <source>
        <dbReference type="PROSITE" id="PS50172"/>
    </source>
</evidence>
<organism evidence="3 4">
    <name type="scientific">Amorphotheca resinae ATCC 22711</name>
    <dbReference type="NCBI Taxonomy" id="857342"/>
    <lineage>
        <taxon>Eukaryota</taxon>
        <taxon>Fungi</taxon>
        <taxon>Dikarya</taxon>
        <taxon>Ascomycota</taxon>
        <taxon>Pezizomycotina</taxon>
        <taxon>Leotiomycetes</taxon>
        <taxon>Helotiales</taxon>
        <taxon>Amorphothecaceae</taxon>
        <taxon>Amorphotheca</taxon>
    </lineage>
</organism>
<feature type="compositionally biased region" description="Basic and acidic residues" evidence="1">
    <location>
        <begin position="493"/>
        <end position="506"/>
    </location>
</feature>
<evidence type="ECO:0000313" key="3">
    <source>
        <dbReference type="EMBL" id="PSS14956.1"/>
    </source>
</evidence>
<dbReference type="OrthoDB" id="342264at2759"/>
<dbReference type="InterPro" id="IPR001357">
    <property type="entry name" value="BRCT_dom"/>
</dbReference>
<dbReference type="SMART" id="SM00292">
    <property type="entry name" value="BRCT"/>
    <property type="match status" value="5"/>
</dbReference>
<dbReference type="InterPro" id="IPR053036">
    <property type="entry name" value="CellCycle_DNARepair_Reg"/>
</dbReference>
<evidence type="ECO:0000313" key="4">
    <source>
        <dbReference type="Proteomes" id="UP000241818"/>
    </source>
</evidence>
<dbReference type="EMBL" id="KZ679013">
    <property type="protein sequence ID" value="PSS14956.1"/>
    <property type="molecule type" value="Genomic_DNA"/>
</dbReference>
<accession>A0A2T3AY05</accession>
<dbReference type="Pfam" id="PF12738">
    <property type="entry name" value="PTCB-BRCT"/>
    <property type="match status" value="1"/>
</dbReference>
<dbReference type="GO" id="GO:0005634">
    <property type="term" value="C:nucleus"/>
    <property type="evidence" value="ECO:0007669"/>
    <property type="project" value="TreeGrafter"/>
</dbReference>
<dbReference type="Pfam" id="PF16770">
    <property type="entry name" value="RTT107_BRCT_5"/>
    <property type="match status" value="1"/>
</dbReference>
<dbReference type="InParanoid" id="A0A2T3AY05"/>
<dbReference type="FunFam" id="3.40.50.10190:FF:000066">
    <property type="entry name" value="BRCT domain protein (Eurofung)"/>
    <property type="match status" value="1"/>
</dbReference>
<protein>
    <recommendedName>
        <fullName evidence="2">BRCT domain-containing protein</fullName>
    </recommendedName>
</protein>
<dbReference type="GO" id="GO:0035361">
    <property type="term" value="C:Cul8-RING ubiquitin ligase complex"/>
    <property type="evidence" value="ECO:0007669"/>
    <property type="project" value="TreeGrafter"/>
</dbReference>
<feature type="domain" description="BRCT" evidence="2">
    <location>
        <begin position="236"/>
        <end position="326"/>
    </location>
</feature>
<dbReference type="CDD" id="cd18439">
    <property type="entry name" value="BRCT_BRC1_like_rpt6"/>
    <property type="match status" value="1"/>
</dbReference>
<proteinExistence type="predicted"/>
<feature type="domain" description="BRCT" evidence="2">
    <location>
        <begin position="5"/>
        <end position="102"/>
    </location>
</feature>
<dbReference type="GeneID" id="36576894"/>
<dbReference type="CDD" id="cd18437">
    <property type="entry name" value="BRCT_BRC1_like_rpt3"/>
    <property type="match status" value="1"/>
</dbReference>
<dbReference type="Gene3D" id="3.40.50.10190">
    <property type="entry name" value="BRCT domain"/>
    <property type="match status" value="5"/>
</dbReference>
<dbReference type="SUPFAM" id="SSF52113">
    <property type="entry name" value="BRCT domain"/>
    <property type="match status" value="6"/>
</dbReference>
<name>A0A2T3AY05_AMORE</name>
<dbReference type="Pfam" id="PF00533">
    <property type="entry name" value="BRCT"/>
    <property type="match status" value="1"/>
</dbReference>
<feature type="compositionally biased region" description="Polar residues" evidence="1">
    <location>
        <begin position="475"/>
        <end position="488"/>
    </location>
</feature>